<dbReference type="Proteomes" id="UP000030143">
    <property type="component" value="Unassembled WGS sequence"/>
</dbReference>
<evidence type="ECO:0000256" key="1">
    <source>
        <dbReference type="SAM" id="SignalP"/>
    </source>
</evidence>
<feature type="chain" id="PRO_5002000770" evidence="1">
    <location>
        <begin position="19"/>
        <end position="119"/>
    </location>
</feature>
<dbReference type="AlphaFoldDB" id="A0A0A2JJD6"/>
<reference evidence="2 3" key="1">
    <citation type="journal article" date="2015" name="Mol. Plant Microbe Interact.">
        <title>Genome, transcriptome, and functional analyses of Penicillium expansum provide new insights into secondary metabolism and pathogenicity.</title>
        <authorList>
            <person name="Ballester A.R."/>
            <person name="Marcet-Houben M."/>
            <person name="Levin E."/>
            <person name="Sela N."/>
            <person name="Selma-Lazaro C."/>
            <person name="Carmona L."/>
            <person name="Wisniewski M."/>
            <person name="Droby S."/>
            <person name="Gonzalez-Candelas L."/>
            <person name="Gabaldon T."/>
        </authorList>
    </citation>
    <scope>NUCLEOTIDE SEQUENCE [LARGE SCALE GENOMIC DNA]</scope>
    <source>
        <strain evidence="2 3">MD-8</strain>
    </source>
</reference>
<gene>
    <name evidence="2" type="ORF">PEX2_089980</name>
</gene>
<name>A0A0A2JJD6_PENEN</name>
<keyword evidence="1" id="KW-0732">Signal</keyword>
<proteinExistence type="predicted"/>
<keyword evidence="3" id="KW-1185">Reference proteome</keyword>
<organism evidence="2 3">
    <name type="scientific">Penicillium expansum</name>
    <name type="common">Blue mold rot fungus</name>
    <dbReference type="NCBI Taxonomy" id="27334"/>
    <lineage>
        <taxon>Eukaryota</taxon>
        <taxon>Fungi</taxon>
        <taxon>Dikarya</taxon>
        <taxon>Ascomycota</taxon>
        <taxon>Pezizomycotina</taxon>
        <taxon>Eurotiomycetes</taxon>
        <taxon>Eurotiomycetidae</taxon>
        <taxon>Eurotiales</taxon>
        <taxon>Aspergillaceae</taxon>
        <taxon>Penicillium</taxon>
    </lineage>
</organism>
<comment type="caution">
    <text evidence="2">The sequence shown here is derived from an EMBL/GenBank/DDBJ whole genome shotgun (WGS) entry which is preliminary data.</text>
</comment>
<dbReference type="RefSeq" id="XP_016597217.1">
    <property type="nucleotide sequence ID" value="XM_016746268.1"/>
</dbReference>
<dbReference type="HOGENOM" id="CLU_2062278_0_0_1"/>
<dbReference type="GeneID" id="27681688"/>
<sequence length="119" mass="13585">MVGKMYAALWGLFGITSAFTTGAKVRRDEIPKFPHDSQTISSCSWWHDNDGSVPPFYNIELHQFPHWSLLLRRSVRSDFQYSRFRSSSFERSGLQRGSIQCSSVQFGGVQYSSIQRGSI</sequence>
<protein>
    <submittedName>
        <fullName evidence="2">Uncharacterized protein</fullName>
    </submittedName>
</protein>
<accession>A0A0A2JJD6</accession>
<evidence type="ECO:0000313" key="3">
    <source>
        <dbReference type="Proteomes" id="UP000030143"/>
    </source>
</evidence>
<dbReference type="EMBL" id="JQFZ01000210">
    <property type="protein sequence ID" value="KGO54936.1"/>
    <property type="molecule type" value="Genomic_DNA"/>
</dbReference>
<feature type="signal peptide" evidence="1">
    <location>
        <begin position="1"/>
        <end position="18"/>
    </location>
</feature>
<evidence type="ECO:0000313" key="2">
    <source>
        <dbReference type="EMBL" id="KGO54936.1"/>
    </source>
</evidence>